<dbReference type="Gene3D" id="3.30.9.10">
    <property type="entry name" value="D-Amino Acid Oxidase, subunit A, domain 2"/>
    <property type="match status" value="1"/>
</dbReference>
<reference evidence="10 11" key="1">
    <citation type="submission" date="2020-08" db="EMBL/GenBank/DDBJ databases">
        <title>Genomic Encyclopedia of Type Strains, Phase IV (KMG-IV): sequencing the most valuable type-strain genomes for metagenomic binning, comparative biology and taxonomic classification.</title>
        <authorList>
            <person name="Goeker M."/>
        </authorList>
    </citation>
    <scope>NUCLEOTIDE SEQUENCE [LARGE SCALE GENOMIC DNA]</scope>
    <source>
        <strain evidence="10 11">DSM 14878</strain>
    </source>
</reference>
<name>A0A7W6EYT9_9CAUL</name>
<evidence type="ECO:0000256" key="8">
    <source>
        <dbReference type="ARBA" id="ARBA00049547"/>
    </source>
</evidence>
<dbReference type="PANTHER" id="PTHR11530:SF11">
    <property type="entry name" value="D-ASPARTATE OXIDASE"/>
    <property type="match status" value="1"/>
</dbReference>
<evidence type="ECO:0000256" key="2">
    <source>
        <dbReference type="ARBA" id="ARBA00006730"/>
    </source>
</evidence>
<dbReference type="PANTHER" id="PTHR11530">
    <property type="entry name" value="D-AMINO ACID OXIDASE"/>
    <property type="match status" value="1"/>
</dbReference>
<evidence type="ECO:0000256" key="3">
    <source>
        <dbReference type="ARBA" id="ARBA00022630"/>
    </source>
</evidence>
<feature type="domain" description="FAD dependent oxidoreductase" evidence="9">
    <location>
        <begin position="115"/>
        <end position="399"/>
    </location>
</feature>
<dbReference type="InterPro" id="IPR006076">
    <property type="entry name" value="FAD-dep_OxRdtase"/>
</dbReference>
<evidence type="ECO:0000313" key="10">
    <source>
        <dbReference type="EMBL" id="MBB3871119.1"/>
    </source>
</evidence>
<dbReference type="PROSITE" id="PS51257">
    <property type="entry name" value="PROKAR_LIPOPROTEIN"/>
    <property type="match status" value="1"/>
</dbReference>
<dbReference type="AlphaFoldDB" id="A0A7W6EYT9"/>
<dbReference type="SUPFAM" id="SSF51971">
    <property type="entry name" value="Nucleotide-binding domain"/>
    <property type="match status" value="1"/>
</dbReference>
<keyword evidence="4" id="KW-0274">FAD</keyword>
<accession>A0A7W6EYT9</accession>
<dbReference type="InterPro" id="IPR006311">
    <property type="entry name" value="TAT_signal"/>
</dbReference>
<proteinExistence type="inferred from homology"/>
<evidence type="ECO:0000256" key="4">
    <source>
        <dbReference type="ARBA" id="ARBA00022827"/>
    </source>
</evidence>
<dbReference type="Proteomes" id="UP000532936">
    <property type="component" value="Unassembled WGS sequence"/>
</dbReference>
<dbReference type="GO" id="GO:0005737">
    <property type="term" value="C:cytoplasm"/>
    <property type="evidence" value="ECO:0007669"/>
    <property type="project" value="TreeGrafter"/>
</dbReference>
<dbReference type="EC" id="1.4.3.3" evidence="6"/>
<dbReference type="InterPro" id="IPR023209">
    <property type="entry name" value="DAO"/>
</dbReference>
<protein>
    <recommendedName>
        <fullName evidence="7">D-amino-acid oxidase</fullName>
        <ecNumber evidence="6">1.4.3.3</ecNumber>
    </recommendedName>
</protein>
<organism evidence="10 11">
    <name type="scientific">Brevundimonas mediterranea</name>
    <dbReference type="NCBI Taxonomy" id="74329"/>
    <lineage>
        <taxon>Bacteria</taxon>
        <taxon>Pseudomonadati</taxon>
        <taxon>Pseudomonadota</taxon>
        <taxon>Alphaproteobacteria</taxon>
        <taxon>Caulobacterales</taxon>
        <taxon>Caulobacteraceae</taxon>
        <taxon>Brevundimonas</taxon>
    </lineage>
</organism>
<keyword evidence="5" id="KW-0560">Oxidoreductase</keyword>
<keyword evidence="3" id="KW-0285">Flavoprotein</keyword>
<evidence type="ECO:0000256" key="1">
    <source>
        <dbReference type="ARBA" id="ARBA00001974"/>
    </source>
</evidence>
<dbReference type="Pfam" id="PF01266">
    <property type="entry name" value="DAO"/>
    <property type="match status" value="1"/>
</dbReference>
<evidence type="ECO:0000313" key="11">
    <source>
        <dbReference type="Proteomes" id="UP000532936"/>
    </source>
</evidence>
<evidence type="ECO:0000259" key="9">
    <source>
        <dbReference type="Pfam" id="PF01266"/>
    </source>
</evidence>
<comment type="caution">
    <text evidence="10">The sequence shown here is derived from an EMBL/GenBank/DDBJ whole genome shotgun (WGS) entry which is preliminary data.</text>
</comment>
<dbReference type="EMBL" id="JACIDA010000001">
    <property type="protein sequence ID" value="MBB3871119.1"/>
    <property type="molecule type" value="Genomic_DNA"/>
</dbReference>
<comment type="similarity">
    <text evidence="2">Belongs to the DAMOX/DASOX family.</text>
</comment>
<sequence length="403" mass="43144">MPVVSRSSRRAVLTGLAGTVAGCAATPPVPLAASFAPRRIAPILMEPERIIRITVCTRPFRPAGPRLDVETVGETKVVHNYGHGGSGWSLSWGSSAIAARKAMALAGVAGGSPVVAVIGSGALGLTSALQLQRMGARVTIYARERAAFTRSMRATGSWTPDSRIADADRVPAEFPALWEQMARETYATHQTYLGTEGDPVVFSDRYILSGAADLPRTAEPPPIRTAPGVKPIRFAEYRLDGLAPRSFPLPASASPFPVRETRMVSAMQFNVAELAHRLETEFLSQGGRIETRTFNAPAELTALPEKIVVNCTGYGAKALFEDKEMIPVRGQIAWLAPQPEANYGLHFRGVTVLSRPDGIVVQATRNDMNGVGVDDETPDRTEANATIGLVAPLFPSIRRLPTG</sequence>
<comment type="cofactor">
    <cofactor evidence="1">
        <name>FAD</name>
        <dbReference type="ChEBI" id="CHEBI:57692"/>
    </cofactor>
</comment>
<dbReference type="RefSeq" id="WP_246331511.1">
    <property type="nucleotide sequence ID" value="NZ_JACIDA010000001.1"/>
</dbReference>
<dbReference type="GO" id="GO:0019478">
    <property type="term" value="P:D-amino acid catabolic process"/>
    <property type="evidence" value="ECO:0007669"/>
    <property type="project" value="TreeGrafter"/>
</dbReference>
<dbReference type="Gene3D" id="3.40.50.720">
    <property type="entry name" value="NAD(P)-binding Rossmann-like Domain"/>
    <property type="match status" value="2"/>
</dbReference>
<evidence type="ECO:0000256" key="7">
    <source>
        <dbReference type="ARBA" id="ARBA00039751"/>
    </source>
</evidence>
<evidence type="ECO:0000256" key="5">
    <source>
        <dbReference type="ARBA" id="ARBA00023002"/>
    </source>
</evidence>
<dbReference type="PROSITE" id="PS51318">
    <property type="entry name" value="TAT"/>
    <property type="match status" value="1"/>
</dbReference>
<dbReference type="GO" id="GO:0003884">
    <property type="term" value="F:D-amino-acid oxidase activity"/>
    <property type="evidence" value="ECO:0007669"/>
    <property type="project" value="UniProtKB-EC"/>
</dbReference>
<gene>
    <name evidence="10" type="ORF">GGR11_000633</name>
</gene>
<comment type="catalytic activity">
    <reaction evidence="8">
        <text>a D-alpha-amino acid + O2 + H2O = a 2-oxocarboxylate + H2O2 + NH4(+)</text>
        <dbReference type="Rhea" id="RHEA:21816"/>
        <dbReference type="ChEBI" id="CHEBI:15377"/>
        <dbReference type="ChEBI" id="CHEBI:15379"/>
        <dbReference type="ChEBI" id="CHEBI:16240"/>
        <dbReference type="ChEBI" id="CHEBI:28938"/>
        <dbReference type="ChEBI" id="CHEBI:35179"/>
        <dbReference type="ChEBI" id="CHEBI:59871"/>
        <dbReference type="EC" id="1.4.3.3"/>
    </reaction>
    <physiologicalReaction direction="left-to-right" evidence="8">
        <dbReference type="Rhea" id="RHEA:21817"/>
    </physiologicalReaction>
</comment>
<evidence type="ECO:0000256" key="6">
    <source>
        <dbReference type="ARBA" id="ARBA00039101"/>
    </source>
</evidence>
<dbReference type="GO" id="GO:0071949">
    <property type="term" value="F:FAD binding"/>
    <property type="evidence" value="ECO:0007669"/>
    <property type="project" value="InterPro"/>
</dbReference>